<sequence length="183" mass="21132">MINNKIKIKNLFILILISLVTIGVLYYYSLSQKTILTHETIIAQYSHEKIDFIPATSENIKQLTRLSKTGHKKRFLLLENLPQLGFPDSLEGAKSLLLYQPKSYRSQWFLSEGDIKDIKQSTLTLLIQNSILSTSRSNKVHLTNDNKIIIDIRDTYTIYVIENEQGNIIFNVYSQFKSFADQT</sequence>
<evidence type="ECO:0000313" key="2">
    <source>
        <dbReference type="EMBL" id="KDM89802.1"/>
    </source>
</evidence>
<organism evidence="2 3">
    <name type="scientific">Photobacterium galatheae</name>
    <dbReference type="NCBI Taxonomy" id="1654360"/>
    <lineage>
        <taxon>Bacteria</taxon>
        <taxon>Pseudomonadati</taxon>
        <taxon>Pseudomonadota</taxon>
        <taxon>Gammaproteobacteria</taxon>
        <taxon>Vibrionales</taxon>
        <taxon>Vibrionaceae</taxon>
        <taxon>Photobacterium</taxon>
    </lineage>
</organism>
<dbReference type="Proteomes" id="UP000027192">
    <property type="component" value="Unassembled WGS sequence"/>
</dbReference>
<keyword evidence="1" id="KW-0472">Membrane</keyword>
<evidence type="ECO:0000313" key="3">
    <source>
        <dbReference type="Proteomes" id="UP000027192"/>
    </source>
</evidence>
<feature type="transmembrane region" description="Helical" evidence="1">
    <location>
        <begin position="12"/>
        <end position="30"/>
    </location>
</feature>
<keyword evidence="3" id="KW-1185">Reference proteome</keyword>
<protein>
    <submittedName>
        <fullName evidence="2">Uncharacterized protein</fullName>
    </submittedName>
</protein>
<dbReference type="RefSeq" id="WP_036756800.1">
    <property type="nucleotide sequence ID" value="NZ_JAGSGC010000022.1"/>
</dbReference>
<evidence type="ECO:0000256" key="1">
    <source>
        <dbReference type="SAM" id="Phobius"/>
    </source>
</evidence>
<comment type="caution">
    <text evidence="2">The sequence shown here is derived from an EMBL/GenBank/DDBJ whole genome shotgun (WGS) entry which is preliminary data.</text>
</comment>
<proteinExistence type="predicted"/>
<keyword evidence="1" id="KW-1133">Transmembrane helix</keyword>
<dbReference type="AlphaFoldDB" id="A0A066RQ49"/>
<reference evidence="2 3" key="1">
    <citation type="submission" date="2014-04" db="EMBL/GenBank/DDBJ databases">
        <title>Draft genome sequence of Photobacterium halotolerans S2753: a solonamide, ngercheumicin and holomycin producer.</title>
        <authorList>
            <person name="Machado H.R."/>
            <person name="Gram L."/>
        </authorList>
    </citation>
    <scope>NUCLEOTIDE SEQUENCE [LARGE SCALE GENOMIC DNA]</scope>
    <source>
        <strain evidence="2 3">S2753</strain>
    </source>
</reference>
<gene>
    <name evidence="2" type="ORF">EA58_20330</name>
</gene>
<dbReference type="EMBL" id="JMIB01000043">
    <property type="protein sequence ID" value="KDM89802.1"/>
    <property type="molecule type" value="Genomic_DNA"/>
</dbReference>
<dbReference type="STRING" id="1654360.EA58_20330"/>
<accession>A0A066RQ49</accession>
<name>A0A066RQ49_9GAMM</name>
<keyword evidence="1" id="KW-0812">Transmembrane</keyword>